<evidence type="ECO:0000313" key="1">
    <source>
        <dbReference type="EMBL" id="TWG14579.1"/>
    </source>
</evidence>
<protein>
    <submittedName>
        <fullName evidence="1">Uncharacterized protein</fullName>
    </submittedName>
</protein>
<dbReference type="Proteomes" id="UP000320239">
    <property type="component" value="Unassembled WGS sequence"/>
</dbReference>
<dbReference type="RefSeq" id="WP_239082065.1">
    <property type="nucleotide sequence ID" value="NZ_BOMX01000001.1"/>
</dbReference>
<dbReference type="EMBL" id="VIWY01000004">
    <property type="protein sequence ID" value="TWG14579.1"/>
    <property type="molecule type" value="Genomic_DNA"/>
</dbReference>
<keyword evidence="2" id="KW-1185">Reference proteome</keyword>
<dbReference type="AlphaFoldDB" id="A0A561VSH8"/>
<reference evidence="1 2" key="1">
    <citation type="submission" date="2019-06" db="EMBL/GenBank/DDBJ databases">
        <title>Sequencing the genomes of 1000 actinobacteria strains.</title>
        <authorList>
            <person name="Klenk H.-P."/>
        </authorList>
    </citation>
    <scope>NUCLEOTIDE SEQUENCE [LARGE SCALE GENOMIC DNA]</scope>
    <source>
        <strain evidence="1 2">DSM 43866</strain>
    </source>
</reference>
<accession>A0A561VSH8</accession>
<evidence type="ECO:0000313" key="2">
    <source>
        <dbReference type="Proteomes" id="UP000320239"/>
    </source>
</evidence>
<comment type="caution">
    <text evidence="1">The sequence shown here is derived from an EMBL/GenBank/DDBJ whole genome shotgun (WGS) entry which is preliminary data.</text>
</comment>
<organism evidence="1 2">
    <name type="scientific">Actinoplanes teichomyceticus</name>
    <dbReference type="NCBI Taxonomy" id="1867"/>
    <lineage>
        <taxon>Bacteria</taxon>
        <taxon>Bacillati</taxon>
        <taxon>Actinomycetota</taxon>
        <taxon>Actinomycetes</taxon>
        <taxon>Micromonosporales</taxon>
        <taxon>Micromonosporaceae</taxon>
        <taxon>Actinoplanes</taxon>
    </lineage>
</organism>
<proteinExistence type="predicted"/>
<gene>
    <name evidence="1" type="ORF">FHX34_104884</name>
</gene>
<sequence length="197" mass="21809">MSQIPWWGLPLVAAVFALAGAAAAQFAAARSRDLLSRRRRTRRWYEERRGAYVQLLSAFERAIVRLRATFESGEKPPSVLAYIDEVGPALMPVRLLASGPVRSAALAVHLQLERLHGPMNPAGVAGVRPETHFRELLAQVPLVMQQFEAAIREELGIEDTPPPVSHNANGRARRLPRWAVRATENGTALTGPDRERQ</sequence>
<name>A0A561VSH8_ACTTI</name>